<evidence type="ECO:0000256" key="3">
    <source>
        <dbReference type="ARBA" id="ARBA00005119"/>
    </source>
</evidence>
<evidence type="ECO:0000256" key="15">
    <source>
        <dbReference type="ARBA" id="ARBA00023136"/>
    </source>
</evidence>
<keyword evidence="17" id="KW-1208">Phospholipid metabolism</keyword>
<feature type="transmembrane region" description="Helical" evidence="24">
    <location>
        <begin position="190"/>
        <end position="209"/>
    </location>
</feature>
<keyword evidence="11 24" id="KW-0812">Transmembrane</keyword>
<keyword evidence="15 24" id="KW-0472">Membrane</keyword>
<dbReference type="EMBL" id="NIRQ01000001">
    <property type="protein sequence ID" value="PHI14331.1"/>
    <property type="molecule type" value="Genomic_DNA"/>
</dbReference>
<feature type="transmembrane region" description="Helical" evidence="24">
    <location>
        <begin position="32"/>
        <end position="50"/>
    </location>
</feature>
<keyword evidence="9" id="KW-0444">Lipid biosynthesis</keyword>
<reference evidence="25 26" key="1">
    <citation type="submission" date="2017-06" db="EMBL/GenBank/DDBJ databases">
        <title>Draft genome sequence of Fusobacterium nucleatum subsp. polymorphum KCOM 1330 (=ChDC F330).</title>
        <authorList>
            <person name="Kook J.-K."/>
            <person name="Park S.-N."/>
            <person name="Lim Y.K."/>
            <person name="Roh H."/>
        </authorList>
    </citation>
    <scope>NUCLEOTIDE SEQUENCE [LARGE SCALE GENOMIC DNA]</scope>
    <source>
        <strain evidence="26">KCOM 1330 (ChDC F330)</strain>
    </source>
</reference>
<evidence type="ECO:0000256" key="16">
    <source>
        <dbReference type="ARBA" id="ARBA00023209"/>
    </source>
</evidence>
<comment type="pathway">
    <text evidence="4">Lipid metabolism.</text>
</comment>
<protein>
    <recommendedName>
        <fullName evidence="7">Phosphatidate cytidylyltransferase</fullName>
        <ecNumber evidence="6">2.7.7.41</ecNumber>
    </recommendedName>
    <alternativeName>
        <fullName evidence="20">CDP-DAG synthase</fullName>
    </alternativeName>
    <alternativeName>
        <fullName evidence="22">CDP-DG synthase</fullName>
    </alternativeName>
    <alternativeName>
        <fullName evidence="18">CDP-diacylglycerol synthase</fullName>
    </alternativeName>
    <alternativeName>
        <fullName evidence="21">CDP-diglyceride pyrophosphorylase</fullName>
    </alternativeName>
    <alternativeName>
        <fullName evidence="23">CDP-diglyceride synthase</fullName>
    </alternativeName>
    <alternativeName>
        <fullName evidence="19">CTP:phosphatidate cytidylyltransferase</fullName>
    </alternativeName>
</protein>
<comment type="pathway">
    <text evidence="3">Phospholipid metabolism; CDP-diacylglycerol biosynthesis; CDP-diacylglycerol from sn-glycerol 3-phosphate: step 3/3.</text>
</comment>
<feature type="transmembrane region" description="Helical" evidence="24">
    <location>
        <begin position="221"/>
        <end position="240"/>
    </location>
</feature>
<evidence type="ECO:0000313" key="26">
    <source>
        <dbReference type="Proteomes" id="UP000221852"/>
    </source>
</evidence>
<organism evidence="25 26">
    <name type="scientific">Fusobacterium nucleatum subsp. polymorphum</name>
    <name type="common">Fusobacterium polymorphum</name>
    <dbReference type="NCBI Taxonomy" id="76857"/>
    <lineage>
        <taxon>Bacteria</taxon>
        <taxon>Fusobacteriati</taxon>
        <taxon>Fusobacteriota</taxon>
        <taxon>Fusobacteriia</taxon>
        <taxon>Fusobacteriales</taxon>
        <taxon>Fusobacteriaceae</taxon>
        <taxon>Fusobacterium</taxon>
    </lineage>
</organism>
<feature type="transmembrane region" description="Helical" evidence="24">
    <location>
        <begin position="270"/>
        <end position="290"/>
    </location>
</feature>
<evidence type="ECO:0000256" key="17">
    <source>
        <dbReference type="ARBA" id="ARBA00023264"/>
    </source>
</evidence>
<evidence type="ECO:0000256" key="6">
    <source>
        <dbReference type="ARBA" id="ARBA00012487"/>
    </source>
</evidence>
<sequence length="295" mass="33089">MFKWNRVLVALIGVPLLVFIYAGESFFRINLYGLPMLIFTNLVIGIGIYEFYKMIKILGKEVYDKFGMIVAIIIPNLVYLNNRSSYLEQKLITVVLIVATIFMLTYRVFKNQIKGTLEKVSYTLLGIIYVSVFFSQIINLYFLGAVFPLILQVLVWVSDTSAGIVGVTIGRKFFKNGFTEISPKKSVEGALGSIIFTGLAFMLIVVLYIEKINGATVGEVFLSFIIGAIISVVAQIGDLIESLFKRECGVKDSGTILMGHGGVLDRFDSMILVLPFVTMVLYFFHLYISYQYGIN</sequence>
<evidence type="ECO:0000256" key="10">
    <source>
        <dbReference type="ARBA" id="ARBA00022679"/>
    </source>
</evidence>
<evidence type="ECO:0000256" key="2">
    <source>
        <dbReference type="ARBA" id="ARBA00004651"/>
    </source>
</evidence>
<name>A0A2C6CD68_FUSNP</name>
<evidence type="ECO:0000256" key="23">
    <source>
        <dbReference type="ARBA" id="ARBA00033406"/>
    </source>
</evidence>
<dbReference type="PANTHER" id="PTHR46382:SF1">
    <property type="entry name" value="PHOSPHATIDATE CYTIDYLYLTRANSFERASE"/>
    <property type="match status" value="1"/>
</dbReference>
<accession>A0A2C6CD68</accession>
<keyword evidence="12 25" id="KW-0548">Nucleotidyltransferase</keyword>
<evidence type="ECO:0000256" key="11">
    <source>
        <dbReference type="ARBA" id="ARBA00022692"/>
    </source>
</evidence>
<feature type="transmembrane region" description="Helical" evidence="24">
    <location>
        <begin position="91"/>
        <end position="109"/>
    </location>
</feature>
<feature type="transmembrane region" description="Helical" evidence="24">
    <location>
        <begin position="121"/>
        <end position="143"/>
    </location>
</feature>
<evidence type="ECO:0000256" key="24">
    <source>
        <dbReference type="SAM" id="Phobius"/>
    </source>
</evidence>
<evidence type="ECO:0000256" key="21">
    <source>
        <dbReference type="ARBA" id="ARBA00032396"/>
    </source>
</evidence>
<comment type="catalytic activity">
    <reaction evidence="1">
        <text>a 1,2-diacyl-sn-glycero-3-phosphate + CTP + H(+) = a CDP-1,2-diacyl-sn-glycerol + diphosphate</text>
        <dbReference type="Rhea" id="RHEA:16229"/>
        <dbReference type="ChEBI" id="CHEBI:15378"/>
        <dbReference type="ChEBI" id="CHEBI:33019"/>
        <dbReference type="ChEBI" id="CHEBI:37563"/>
        <dbReference type="ChEBI" id="CHEBI:58332"/>
        <dbReference type="ChEBI" id="CHEBI:58608"/>
        <dbReference type="EC" id="2.7.7.41"/>
    </reaction>
</comment>
<evidence type="ECO:0000256" key="22">
    <source>
        <dbReference type="ARBA" id="ARBA00032743"/>
    </source>
</evidence>
<evidence type="ECO:0000256" key="4">
    <source>
        <dbReference type="ARBA" id="ARBA00005189"/>
    </source>
</evidence>
<dbReference type="Pfam" id="PF01148">
    <property type="entry name" value="CTP_transf_1"/>
    <property type="match status" value="1"/>
</dbReference>
<evidence type="ECO:0000256" key="14">
    <source>
        <dbReference type="ARBA" id="ARBA00023098"/>
    </source>
</evidence>
<dbReference type="Proteomes" id="UP000221852">
    <property type="component" value="Unassembled WGS sequence"/>
</dbReference>
<evidence type="ECO:0000256" key="1">
    <source>
        <dbReference type="ARBA" id="ARBA00001698"/>
    </source>
</evidence>
<evidence type="ECO:0000256" key="12">
    <source>
        <dbReference type="ARBA" id="ARBA00022695"/>
    </source>
</evidence>
<dbReference type="EC" id="2.7.7.41" evidence="6"/>
<keyword evidence="14" id="KW-0443">Lipid metabolism</keyword>
<proteinExistence type="inferred from homology"/>
<comment type="subcellular location">
    <subcellularLocation>
        <location evidence="2">Cell membrane</location>
        <topology evidence="2">Multi-pass membrane protein</topology>
    </subcellularLocation>
</comment>
<comment type="similarity">
    <text evidence="5">Belongs to the CDS family.</text>
</comment>
<evidence type="ECO:0000256" key="20">
    <source>
        <dbReference type="ARBA" id="ARBA00032253"/>
    </source>
</evidence>
<keyword evidence="13 24" id="KW-1133">Transmembrane helix</keyword>
<comment type="caution">
    <text evidence="25">The sequence shown here is derived from an EMBL/GenBank/DDBJ whole genome shotgun (WGS) entry which is preliminary data.</text>
</comment>
<evidence type="ECO:0000256" key="7">
    <source>
        <dbReference type="ARBA" id="ARBA00019373"/>
    </source>
</evidence>
<dbReference type="GO" id="GO:0016024">
    <property type="term" value="P:CDP-diacylglycerol biosynthetic process"/>
    <property type="evidence" value="ECO:0007669"/>
    <property type="project" value="TreeGrafter"/>
</dbReference>
<dbReference type="GO" id="GO:0005886">
    <property type="term" value="C:plasma membrane"/>
    <property type="evidence" value="ECO:0007669"/>
    <property type="project" value="UniProtKB-SubCell"/>
</dbReference>
<evidence type="ECO:0000256" key="5">
    <source>
        <dbReference type="ARBA" id="ARBA00010185"/>
    </source>
</evidence>
<feature type="transmembrane region" description="Helical" evidence="24">
    <location>
        <begin position="62"/>
        <end position="79"/>
    </location>
</feature>
<keyword evidence="8" id="KW-1003">Cell membrane</keyword>
<gene>
    <name evidence="25" type="ORF">CBG59_12070</name>
</gene>
<dbReference type="RefSeq" id="WP_098995143.1">
    <property type="nucleotide sequence ID" value="NZ_CP084159.1"/>
</dbReference>
<dbReference type="AlphaFoldDB" id="A0A2C6CD68"/>
<evidence type="ECO:0000256" key="9">
    <source>
        <dbReference type="ARBA" id="ARBA00022516"/>
    </source>
</evidence>
<dbReference type="PANTHER" id="PTHR46382">
    <property type="entry name" value="PHOSPHATIDATE CYTIDYLYLTRANSFERASE"/>
    <property type="match status" value="1"/>
</dbReference>
<evidence type="ECO:0000256" key="13">
    <source>
        <dbReference type="ARBA" id="ARBA00022989"/>
    </source>
</evidence>
<evidence type="ECO:0000313" key="25">
    <source>
        <dbReference type="EMBL" id="PHI14331.1"/>
    </source>
</evidence>
<keyword evidence="10 25" id="KW-0808">Transferase</keyword>
<evidence type="ECO:0000256" key="18">
    <source>
        <dbReference type="ARBA" id="ARBA00029893"/>
    </source>
</evidence>
<dbReference type="GO" id="GO:0004605">
    <property type="term" value="F:phosphatidate cytidylyltransferase activity"/>
    <property type="evidence" value="ECO:0007669"/>
    <property type="project" value="UniProtKB-EC"/>
</dbReference>
<evidence type="ECO:0000256" key="8">
    <source>
        <dbReference type="ARBA" id="ARBA00022475"/>
    </source>
</evidence>
<evidence type="ECO:0000256" key="19">
    <source>
        <dbReference type="ARBA" id="ARBA00031825"/>
    </source>
</evidence>
<keyword evidence="16" id="KW-0594">Phospholipid biosynthesis</keyword>